<accession>A0ACB7WX35</accession>
<proteinExistence type="predicted"/>
<keyword evidence="2" id="KW-1185">Reference proteome</keyword>
<dbReference type="EMBL" id="CM037152">
    <property type="protein sequence ID" value="KAH7832954.1"/>
    <property type="molecule type" value="Genomic_DNA"/>
</dbReference>
<evidence type="ECO:0000313" key="2">
    <source>
        <dbReference type="Proteomes" id="UP000828048"/>
    </source>
</evidence>
<dbReference type="Proteomes" id="UP000828048">
    <property type="component" value="Chromosome 2"/>
</dbReference>
<sequence length="147" mass="15757">MDGLLSTFPASEHTRTQVLKKTPLCTYGAENWSRKLEWRKRLSGNISYTEFTPRAAAVCINVGTLTAEWLPTMRAAAVAAGRADKPWVLDPVAAGASGFRLKACLELVGLRPTVVRGNGSEIIALCNASVGASKGLLGHVSRLKCFN</sequence>
<organism evidence="1 2">
    <name type="scientific">Vaccinium darrowii</name>
    <dbReference type="NCBI Taxonomy" id="229202"/>
    <lineage>
        <taxon>Eukaryota</taxon>
        <taxon>Viridiplantae</taxon>
        <taxon>Streptophyta</taxon>
        <taxon>Embryophyta</taxon>
        <taxon>Tracheophyta</taxon>
        <taxon>Spermatophyta</taxon>
        <taxon>Magnoliopsida</taxon>
        <taxon>eudicotyledons</taxon>
        <taxon>Gunneridae</taxon>
        <taxon>Pentapetalae</taxon>
        <taxon>asterids</taxon>
        <taxon>Ericales</taxon>
        <taxon>Ericaceae</taxon>
        <taxon>Vaccinioideae</taxon>
        <taxon>Vaccinieae</taxon>
        <taxon>Vaccinium</taxon>
    </lineage>
</organism>
<comment type="caution">
    <text evidence="1">The sequence shown here is derived from an EMBL/GenBank/DDBJ whole genome shotgun (WGS) entry which is preliminary data.</text>
</comment>
<evidence type="ECO:0000313" key="1">
    <source>
        <dbReference type="EMBL" id="KAH7832954.1"/>
    </source>
</evidence>
<name>A0ACB7WX35_9ERIC</name>
<protein>
    <submittedName>
        <fullName evidence="1">Uncharacterized protein</fullName>
    </submittedName>
</protein>
<reference evidence="1 2" key="1">
    <citation type="journal article" date="2021" name="Hortic Res">
        <title>High-quality reference genome and annotation aids understanding of berry development for evergreen blueberry (Vaccinium darrowii).</title>
        <authorList>
            <person name="Yu J."/>
            <person name="Hulse-Kemp A.M."/>
            <person name="Babiker E."/>
            <person name="Staton M."/>
        </authorList>
    </citation>
    <scope>NUCLEOTIDE SEQUENCE [LARGE SCALE GENOMIC DNA]</scope>
    <source>
        <strain evidence="2">cv. NJ 8807/NJ 8810</strain>
        <tissue evidence="1">Young leaf</tissue>
    </source>
</reference>
<gene>
    <name evidence="1" type="ORF">Vadar_001730</name>
</gene>